<protein>
    <submittedName>
        <fullName evidence="2">Nitrogen permease reactivator protein</fullName>
    </submittedName>
</protein>
<dbReference type="Proteomes" id="UP001632038">
    <property type="component" value="Unassembled WGS sequence"/>
</dbReference>
<name>A0ABD3EJQ6_9LAMI</name>
<dbReference type="EMBL" id="JAVIJP010000004">
    <property type="protein sequence ID" value="KAL3654653.1"/>
    <property type="molecule type" value="Genomic_DNA"/>
</dbReference>
<dbReference type="InterPro" id="IPR021094">
    <property type="entry name" value="NPR1/NIM1-like_C"/>
</dbReference>
<dbReference type="PANTHER" id="PTHR46475">
    <property type="entry name" value="REGULATORY PROTEIN NPR3"/>
    <property type="match status" value="1"/>
</dbReference>
<keyword evidence="3" id="KW-1185">Reference proteome</keyword>
<organism evidence="2 3">
    <name type="scientific">Castilleja foliolosa</name>
    <dbReference type="NCBI Taxonomy" id="1961234"/>
    <lineage>
        <taxon>Eukaryota</taxon>
        <taxon>Viridiplantae</taxon>
        <taxon>Streptophyta</taxon>
        <taxon>Embryophyta</taxon>
        <taxon>Tracheophyta</taxon>
        <taxon>Spermatophyta</taxon>
        <taxon>Magnoliopsida</taxon>
        <taxon>eudicotyledons</taxon>
        <taxon>Gunneridae</taxon>
        <taxon>Pentapetalae</taxon>
        <taxon>asterids</taxon>
        <taxon>lamiids</taxon>
        <taxon>Lamiales</taxon>
        <taxon>Orobanchaceae</taxon>
        <taxon>Pedicularideae</taxon>
        <taxon>Castillejinae</taxon>
        <taxon>Castilleja</taxon>
    </lineage>
</organism>
<sequence>MHRKPIAGDESVSSLVMAHDLQMRLHNLENRVAFARMFFPMEAKLVMEIAQAETTSELSGLVCSRD</sequence>
<dbReference type="InterPro" id="IPR044292">
    <property type="entry name" value="NPR"/>
</dbReference>
<dbReference type="Pfam" id="PF12313">
    <property type="entry name" value="NPR1_like_C"/>
    <property type="match status" value="1"/>
</dbReference>
<evidence type="ECO:0000313" key="2">
    <source>
        <dbReference type="EMBL" id="KAL3654653.1"/>
    </source>
</evidence>
<gene>
    <name evidence="2" type="primary">NPR1_2</name>
    <name evidence="2" type="ORF">CASFOL_001638</name>
</gene>
<comment type="caution">
    <text evidence="2">The sequence shown here is derived from an EMBL/GenBank/DDBJ whole genome shotgun (WGS) entry which is preliminary data.</text>
</comment>
<feature type="domain" description="NPR1/NIM1-like C-terminal" evidence="1">
    <location>
        <begin position="2"/>
        <end position="62"/>
    </location>
</feature>
<accession>A0ABD3EJQ6</accession>
<reference evidence="3" key="1">
    <citation type="journal article" date="2024" name="IScience">
        <title>Strigolactones Initiate the Formation of Haustorium-like Structures in Castilleja.</title>
        <authorList>
            <person name="Buerger M."/>
            <person name="Peterson D."/>
            <person name="Chory J."/>
        </authorList>
    </citation>
    <scope>NUCLEOTIDE SEQUENCE [LARGE SCALE GENOMIC DNA]</scope>
</reference>
<proteinExistence type="predicted"/>
<evidence type="ECO:0000313" key="3">
    <source>
        <dbReference type="Proteomes" id="UP001632038"/>
    </source>
</evidence>
<dbReference type="PANTHER" id="PTHR46475:SF2">
    <property type="entry name" value="REGULATORY PROTEIN NPR3"/>
    <property type="match status" value="1"/>
</dbReference>
<dbReference type="AlphaFoldDB" id="A0ABD3EJQ6"/>
<evidence type="ECO:0000259" key="1">
    <source>
        <dbReference type="Pfam" id="PF12313"/>
    </source>
</evidence>